<proteinExistence type="predicted"/>
<dbReference type="Proteomes" id="UP001059844">
    <property type="component" value="Chromosome"/>
</dbReference>
<feature type="transmembrane region" description="Helical" evidence="1">
    <location>
        <begin position="72"/>
        <end position="90"/>
    </location>
</feature>
<name>A0ABY5IUH7_9FLAO</name>
<evidence type="ECO:0000313" key="2">
    <source>
        <dbReference type="EMBL" id="UUC45965.1"/>
    </source>
</evidence>
<keyword evidence="3" id="KW-1185">Reference proteome</keyword>
<dbReference type="RefSeq" id="WP_256551646.1">
    <property type="nucleotide sequence ID" value="NZ_CP101751.1"/>
</dbReference>
<feature type="transmembrane region" description="Helical" evidence="1">
    <location>
        <begin position="7"/>
        <end position="28"/>
    </location>
</feature>
<sequence>MSVKYKIAATTYIILLLAIVLYCMMWALGMKENAKPNTVLISLIILVVSNILSLIAFPYVPKTNKKSIRLLSLLNLIFLLAGSFFIIALLRSLDFSLYSVVTLVTLGLSDIVLCLEFKKQLQTK</sequence>
<keyword evidence="1" id="KW-1133">Transmembrane helix</keyword>
<evidence type="ECO:0000256" key="1">
    <source>
        <dbReference type="SAM" id="Phobius"/>
    </source>
</evidence>
<gene>
    <name evidence="2" type="ORF">NOX80_01885</name>
</gene>
<accession>A0ABY5IUH7</accession>
<feature type="transmembrane region" description="Helical" evidence="1">
    <location>
        <begin position="96"/>
        <end position="115"/>
    </location>
</feature>
<protein>
    <submittedName>
        <fullName evidence="2">Uncharacterized protein</fullName>
    </submittedName>
</protein>
<feature type="transmembrane region" description="Helical" evidence="1">
    <location>
        <begin position="40"/>
        <end position="60"/>
    </location>
</feature>
<dbReference type="EMBL" id="CP101751">
    <property type="protein sequence ID" value="UUC45965.1"/>
    <property type="molecule type" value="Genomic_DNA"/>
</dbReference>
<reference evidence="2" key="1">
    <citation type="submission" date="2022-07" db="EMBL/GenBank/DDBJ databases">
        <title>Isolation, identification, and degradation of a PFOSA degrading strain from sewage treatment plant.</title>
        <authorList>
            <person name="Zhang L."/>
            <person name="Huo Y."/>
        </authorList>
    </citation>
    <scope>NUCLEOTIDE SEQUENCE</scope>
    <source>
        <strain evidence="2">C1</strain>
    </source>
</reference>
<keyword evidence="1" id="KW-0812">Transmembrane</keyword>
<evidence type="ECO:0000313" key="3">
    <source>
        <dbReference type="Proteomes" id="UP001059844"/>
    </source>
</evidence>
<organism evidence="2 3">
    <name type="scientific">Flavobacterium cerinum</name>
    <dbReference type="NCBI Taxonomy" id="2502784"/>
    <lineage>
        <taxon>Bacteria</taxon>
        <taxon>Pseudomonadati</taxon>
        <taxon>Bacteroidota</taxon>
        <taxon>Flavobacteriia</taxon>
        <taxon>Flavobacteriales</taxon>
        <taxon>Flavobacteriaceae</taxon>
        <taxon>Flavobacterium</taxon>
    </lineage>
</organism>
<keyword evidence="1" id="KW-0472">Membrane</keyword>